<keyword evidence="2" id="KW-1185">Reference proteome</keyword>
<reference evidence="1 2" key="1">
    <citation type="submission" date="2021-04" db="EMBL/GenBank/DDBJ databases">
        <title>Description of novel Flavobacterium sp. F-328.</title>
        <authorList>
            <person name="Saticioglu I.B."/>
        </authorList>
    </citation>
    <scope>NUCLEOTIDE SEQUENCE [LARGE SCALE GENOMIC DNA]</scope>
    <source>
        <strain evidence="1 2">F-328</strain>
    </source>
</reference>
<protein>
    <submittedName>
        <fullName evidence="1">Uncharacterized protein</fullName>
    </submittedName>
</protein>
<dbReference type="RefSeq" id="WP_210791808.1">
    <property type="nucleotide sequence ID" value="NZ_JAGPXB010000021.1"/>
</dbReference>
<comment type="caution">
    <text evidence="1">The sequence shown here is derived from an EMBL/GenBank/DDBJ whole genome shotgun (WGS) entry which is preliminary data.</text>
</comment>
<accession>A0ABS5D7K5</accession>
<gene>
    <name evidence="1" type="ORF">KBJ98_14790</name>
</gene>
<name>A0ABS5D7K5_9FLAO</name>
<dbReference type="Proteomes" id="UP000679008">
    <property type="component" value="Unassembled WGS sequence"/>
</dbReference>
<dbReference type="EMBL" id="JAGPXB010000021">
    <property type="protein sequence ID" value="MBQ0909976.1"/>
    <property type="molecule type" value="Genomic_DNA"/>
</dbReference>
<evidence type="ECO:0000313" key="1">
    <source>
        <dbReference type="EMBL" id="MBQ0909976.1"/>
    </source>
</evidence>
<proteinExistence type="predicted"/>
<evidence type="ECO:0000313" key="2">
    <source>
        <dbReference type="Proteomes" id="UP000679008"/>
    </source>
</evidence>
<organism evidence="1 2">
    <name type="scientific">Flavobacterium erciyesense</name>
    <dbReference type="NCBI Taxonomy" id="2825842"/>
    <lineage>
        <taxon>Bacteria</taxon>
        <taxon>Pseudomonadati</taxon>
        <taxon>Bacteroidota</taxon>
        <taxon>Flavobacteriia</taxon>
        <taxon>Flavobacteriales</taxon>
        <taxon>Flavobacteriaceae</taxon>
        <taxon>Flavobacterium</taxon>
    </lineage>
</organism>
<sequence>MISAETANESLKKIENLDLILNKLSVHYSEVKKIAISREDIFDAIFLSLKDKFEWEYPLDFWDLEIKYEEAKNIISNFDFKTVLFKIATDEDIIPKDLLTHYKVKIKSKGLIWLIHKNDADPFPSLPHAHEYNSGIKLDFKNGNCYRKKELIFTIKKKDLLEIRKQASKNFDLPDLQY</sequence>